<reference key="2">
    <citation type="submission" date="2011-10" db="EMBL/GenBank/DDBJ databases">
        <title>The genome and transcriptome sequence of Clonorchis sinensis provide insights into the carcinogenic liver fluke.</title>
        <authorList>
            <person name="Wang X."/>
            <person name="Huang Y."/>
            <person name="Chen W."/>
            <person name="Liu H."/>
            <person name="Guo L."/>
            <person name="Chen Y."/>
            <person name="Luo F."/>
            <person name="Zhou W."/>
            <person name="Sun J."/>
            <person name="Mao Q."/>
            <person name="Liang P."/>
            <person name="Zhou C."/>
            <person name="Tian Y."/>
            <person name="Men J."/>
            <person name="Lv X."/>
            <person name="Huang L."/>
            <person name="Zhou J."/>
            <person name="Hu Y."/>
            <person name="Li R."/>
            <person name="Zhang F."/>
            <person name="Lei H."/>
            <person name="Li X."/>
            <person name="Hu X."/>
            <person name="Liang C."/>
            <person name="Xu J."/>
            <person name="Wu Z."/>
            <person name="Yu X."/>
        </authorList>
    </citation>
    <scope>NUCLEOTIDE SEQUENCE</scope>
    <source>
        <strain>Henan</strain>
    </source>
</reference>
<protein>
    <submittedName>
        <fullName evidence="1">Uncharacterized protein</fullName>
    </submittedName>
</protein>
<dbReference type="Proteomes" id="UP000008909">
    <property type="component" value="Unassembled WGS sequence"/>
</dbReference>
<dbReference type="EMBL" id="DF143123">
    <property type="protein sequence ID" value="GAA51197.1"/>
    <property type="molecule type" value="Genomic_DNA"/>
</dbReference>
<keyword evidence="2" id="KW-1185">Reference proteome</keyword>
<evidence type="ECO:0000313" key="2">
    <source>
        <dbReference type="Proteomes" id="UP000008909"/>
    </source>
</evidence>
<name>G7YE13_CLOSI</name>
<sequence>MTRTNRLLSQNHNFTNGEITTIKCANIETTVTKSKYSILSTRKHLEDICRTFYVFGAMKVCNNGLQPITRTANRTTHPNASNTNVTLLIRVRLQGHRQHAQRFELEFKLLDPINRVQREKIEFDEQTNGSSQVLLVWCKTLISTAEMNQSYESVNGAPHLSQSFVDSWPRHVEILRSLSFGNLCPSKRPTADNTMNALDGTTIRMVSAQEAASENGGVDGQTFYIRIELTDILTCILGSCQVRCPNDPPVDRLNVAVDAGFDCQVGAHTCRACPAAIGTSVNPSKHGQRTADITNVGLHPFNSVMSLHPIDAEVNQFPLSRGTFRPYPIRDAKVMNAEYLTHDDNARWTIDKQWNTRTSVSGGPVSMLLTRKTDPPKLLASPFHTFFCRVAVRALTAFRQTASDWNFRYGGTLENGVTASIDSSTASKANHHNKQTDINRCCDSLDGLSLAPTFSAFDGFVICSSYWSSFDESSTPMTSLKCERVLLYRRENSDASKVRWWNSGNTLASHVKGEPDHFPSINEGVMMRIVLRHNRQKLVSVENSSEFLYSPMMTYARYRAILDEESVEPLPKYQTVIILRDVRKALRFVGSIDFHDIFETSTLMLMSKCFNFACPIAIQPFVTRSDLSASLPNTTHKYNAPIIQLFGYHLLEACIKRSGWGPVGFHSNHTPAYSRRKPVRNLNKKPFSDVIVQVYGFHGYPTAISYQYGHISGPSSMIYLPKQNVKGRNNSLKLSPIDVHEPTAQKDRDFKTLVTVLLTTEIECSYAVLLKFSANIALTIRTSVFHARSGCQTKSKSGTRITSLKCEHVRLFRRENSDASNVRWWSSGHTLASDVRCPGFKSRNGQWICTALMSSNKSETRVQCFLPPIGVDSPE</sequence>
<evidence type="ECO:0000313" key="1">
    <source>
        <dbReference type="EMBL" id="GAA51197.1"/>
    </source>
</evidence>
<proteinExistence type="predicted"/>
<reference evidence="1" key="1">
    <citation type="journal article" date="2011" name="Genome Biol.">
        <title>The draft genome of the carcinogenic human liver fluke Clonorchis sinensis.</title>
        <authorList>
            <person name="Wang X."/>
            <person name="Chen W."/>
            <person name="Huang Y."/>
            <person name="Sun J."/>
            <person name="Men J."/>
            <person name="Liu H."/>
            <person name="Luo F."/>
            <person name="Guo L."/>
            <person name="Lv X."/>
            <person name="Deng C."/>
            <person name="Zhou C."/>
            <person name="Fan Y."/>
            <person name="Li X."/>
            <person name="Huang L."/>
            <person name="Hu Y."/>
            <person name="Liang C."/>
            <person name="Hu X."/>
            <person name="Xu J."/>
            <person name="Yu X."/>
        </authorList>
    </citation>
    <scope>NUCLEOTIDE SEQUENCE [LARGE SCALE GENOMIC DNA]</scope>
    <source>
        <strain evidence="1">Henan</strain>
    </source>
</reference>
<accession>G7YE13</accession>
<organism evidence="1 2">
    <name type="scientific">Clonorchis sinensis</name>
    <name type="common">Chinese liver fluke</name>
    <dbReference type="NCBI Taxonomy" id="79923"/>
    <lineage>
        <taxon>Eukaryota</taxon>
        <taxon>Metazoa</taxon>
        <taxon>Spiralia</taxon>
        <taxon>Lophotrochozoa</taxon>
        <taxon>Platyhelminthes</taxon>
        <taxon>Trematoda</taxon>
        <taxon>Digenea</taxon>
        <taxon>Opisthorchiida</taxon>
        <taxon>Opisthorchiata</taxon>
        <taxon>Opisthorchiidae</taxon>
        <taxon>Clonorchis</taxon>
    </lineage>
</organism>
<dbReference type="AlphaFoldDB" id="G7YE13"/>
<gene>
    <name evidence="1" type="ORF">CLF_105706</name>
</gene>